<dbReference type="Proteomes" id="UP000198642">
    <property type="component" value="Unassembled WGS sequence"/>
</dbReference>
<evidence type="ECO:0000313" key="1">
    <source>
        <dbReference type="EMBL" id="SFB35996.1"/>
    </source>
</evidence>
<dbReference type="RefSeq" id="WP_244535791.1">
    <property type="nucleotide sequence ID" value="NZ_FOJW01000019.1"/>
</dbReference>
<keyword evidence="2" id="KW-1185">Reference proteome</keyword>
<dbReference type="Gene3D" id="3.40.50.720">
    <property type="entry name" value="NAD(P)-binding Rossmann-like Domain"/>
    <property type="match status" value="1"/>
</dbReference>
<dbReference type="EMBL" id="FOJW01000019">
    <property type="protein sequence ID" value="SFB35996.1"/>
    <property type="molecule type" value="Genomic_DNA"/>
</dbReference>
<dbReference type="PANTHER" id="PTHR44147">
    <property type="entry name" value="DEHYDROGENASE/REDUCTASE SDR FAMILY MEMBER 1"/>
    <property type="match status" value="1"/>
</dbReference>
<protein>
    <submittedName>
        <fullName evidence="1">Uncharacterized protein</fullName>
    </submittedName>
</protein>
<dbReference type="AlphaFoldDB" id="A0A1I1AF45"/>
<gene>
    <name evidence="1" type="ORF">SAMN04488072_11912</name>
</gene>
<dbReference type="SUPFAM" id="SSF51735">
    <property type="entry name" value="NAD(P)-binding Rossmann-fold domains"/>
    <property type="match status" value="1"/>
</dbReference>
<organism evidence="1 2">
    <name type="scientific">Lentibacillus halodurans</name>
    <dbReference type="NCBI Taxonomy" id="237679"/>
    <lineage>
        <taxon>Bacteria</taxon>
        <taxon>Bacillati</taxon>
        <taxon>Bacillota</taxon>
        <taxon>Bacilli</taxon>
        <taxon>Bacillales</taxon>
        <taxon>Bacillaceae</taxon>
        <taxon>Lentibacillus</taxon>
    </lineage>
</organism>
<dbReference type="InterPro" id="IPR036291">
    <property type="entry name" value="NAD(P)-bd_dom_sf"/>
</dbReference>
<name>A0A1I1AF45_9BACI</name>
<dbReference type="STRING" id="237679.SAMN04488072_11912"/>
<sequence length="99" mass="11095">MIVYAIVPFLLVEQKKSHPANYYEDITGRSTKGNSTNNWPGTIDDTVSQIEAYGGKGIAVRCDHTNDSETEAVITQIRKEQEKLEILINNVQMRNIGIT</sequence>
<accession>A0A1I1AF45</accession>
<evidence type="ECO:0000313" key="2">
    <source>
        <dbReference type="Proteomes" id="UP000198642"/>
    </source>
</evidence>
<dbReference type="PANTHER" id="PTHR44147:SF2">
    <property type="entry name" value="DEHYDROGENASE_REDUCTASE SDR FAMILY MEMBER 1"/>
    <property type="match status" value="1"/>
</dbReference>
<proteinExistence type="predicted"/>
<reference evidence="1 2" key="1">
    <citation type="submission" date="2016-10" db="EMBL/GenBank/DDBJ databases">
        <authorList>
            <person name="de Groot N.N."/>
        </authorList>
    </citation>
    <scope>NUCLEOTIDE SEQUENCE [LARGE SCALE GENOMIC DNA]</scope>
    <source>
        <strain evidence="1 2">CGMCC 1.3702</strain>
    </source>
</reference>